<sequence length="289" mass="32186">MSSREISPATLSIAYSLLLLILTIIGFAHPALRSRFHNTFEAIHRFLGWTAIILFTNDHPAPKIPLSKCLQKSTEFWLVVVLTASIALPWLRLRRCSVQAEVLSKHALLLLFDYGMGMNFNACLRFIRISDQPLFEWHAFATIYIPGIKGYTAVVSNAGDWTQKICVRGIPTLGVLRIVPMFRRLVIVATGSGIGPVAPHLLARQTPIKLVWTSPSVRETFGDQFAAPDALVHNTRMHGKPDMIQLAHHSYQEYVAEAVIVTSSPKLTSKLIYGLSSREIPAFAPIFDS</sequence>
<comment type="caution">
    <text evidence="2">The sequence shown here is derived from an EMBL/GenBank/DDBJ whole genome shotgun (WGS) entry which is preliminary data.</text>
</comment>
<feature type="transmembrane region" description="Helical" evidence="1">
    <location>
        <begin position="12"/>
        <end position="32"/>
    </location>
</feature>
<protein>
    <submittedName>
        <fullName evidence="2">Uncharacterized protein</fullName>
    </submittedName>
</protein>
<evidence type="ECO:0000256" key="1">
    <source>
        <dbReference type="SAM" id="Phobius"/>
    </source>
</evidence>
<keyword evidence="1" id="KW-1133">Transmembrane helix</keyword>
<organism evidence="2 3">
    <name type="scientific">Crepidotus variabilis</name>
    <dbReference type="NCBI Taxonomy" id="179855"/>
    <lineage>
        <taxon>Eukaryota</taxon>
        <taxon>Fungi</taxon>
        <taxon>Dikarya</taxon>
        <taxon>Basidiomycota</taxon>
        <taxon>Agaricomycotina</taxon>
        <taxon>Agaricomycetes</taxon>
        <taxon>Agaricomycetidae</taxon>
        <taxon>Agaricales</taxon>
        <taxon>Agaricineae</taxon>
        <taxon>Crepidotaceae</taxon>
        <taxon>Crepidotus</taxon>
    </lineage>
</organism>
<reference evidence="2" key="1">
    <citation type="submission" date="2020-11" db="EMBL/GenBank/DDBJ databases">
        <authorList>
            <consortium name="DOE Joint Genome Institute"/>
            <person name="Ahrendt S."/>
            <person name="Riley R."/>
            <person name="Andreopoulos W."/>
            <person name="Labutti K."/>
            <person name="Pangilinan J."/>
            <person name="Ruiz-Duenas F.J."/>
            <person name="Barrasa J.M."/>
            <person name="Sanchez-Garcia M."/>
            <person name="Camarero S."/>
            <person name="Miyauchi S."/>
            <person name="Serrano A."/>
            <person name="Linde D."/>
            <person name="Babiker R."/>
            <person name="Drula E."/>
            <person name="Ayuso-Fernandez I."/>
            <person name="Pacheco R."/>
            <person name="Padilla G."/>
            <person name="Ferreira P."/>
            <person name="Barriuso J."/>
            <person name="Kellner H."/>
            <person name="Castanera R."/>
            <person name="Alfaro M."/>
            <person name="Ramirez L."/>
            <person name="Pisabarro A.G."/>
            <person name="Kuo A."/>
            <person name="Tritt A."/>
            <person name="Lipzen A."/>
            <person name="He G."/>
            <person name="Yan M."/>
            <person name="Ng V."/>
            <person name="Cullen D."/>
            <person name="Martin F."/>
            <person name="Rosso M.-N."/>
            <person name="Henrissat B."/>
            <person name="Hibbett D."/>
            <person name="Martinez A.T."/>
            <person name="Grigoriev I.V."/>
        </authorList>
    </citation>
    <scope>NUCLEOTIDE SEQUENCE</scope>
    <source>
        <strain evidence="2">CBS 506.95</strain>
    </source>
</reference>
<evidence type="ECO:0000313" key="3">
    <source>
        <dbReference type="Proteomes" id="UP000807306"/>
    </source>
</evidence>
<dbReference type="OrthoDB" id="3142841at2759"/>
<evidence type="ECO:0000313" key="2">
    <source>
        <dbReference type="EMBL" id="KAF9534072.1"/>
    </source>
</evidence>
<dbReference type="PANTHER" id="PTHR33927">
    <property type="entry name" value="TRANSMEMBRANE PROTEIN"/>
    <property type="match status" value="1"/>
</dbReference>
<proteinExistence type="predicted"/>
<dbReference type="PANTHER" id="PTHR33927:SF5">
    <property type="entry name" value="ENZYME, PUTATIVE (AFU_ORTHOLOGUE AFUA_8G01222)-RELATED"/>
    <property type="match status" value="1"/>
</dbReference>
<keyword evidence="1" id="KW-0812">Transmembrane</keyword>
<gene>
    <name evidence="2" type="ORF">CPB83DRAFT_873443</name>
</gene>
<accession>A0A9P6ESI3</accession>
<dbReference type="InterPro" id="IPR052979">
    <property type="entry name" value="Adenylate-forming_domain"/>
</dbReference>
<dbReference type="EMBL" id="MU157827">
    <property type="protein sequence ID" value="KAF9534072.1"/>
    <property type="molecule type" value="Genomic_DNA"/>
</dbReference>
<keyword evidence="3" id="KW-1185">Reference proteome</keyword>
<dbReference type="Proteomes" id="UP000807306">
    <property type="component" value="Unassembled WGS sequence"/>
</dbReference>
<dbReference type="AlphaFoldDB" id="A0A9P6ESI3"/>
<name>A0A9P6ESI3_9AGAR</name>
<keyword evidence="1" id="KW-0472">Membrane</keyword>